<organism evidence="10">
    <name type="scientific">Hedya nubiferana</name>
    <dbReference type="NCBI Taxonomy" id="572853"/>
    <lineage>
        <taxon>Eukaryota</taxon>
        <taxon>Metazoa</taxon>
        <taxon>Ecdysozoa</taxon>
        <taxon>Arthropoda</taxon>
        <taxon>Hexapoda</taxon>
        <taxon>Insecta</taxon>
        <taxon>Pterygota</taxon>
        <taxon>Neoptera</taxon>
        <taxon>Endopterygota</taxon>
        <taxon>Lepidoptera</taxon>
        <taxon>Glossata</taxon>
        <taxon>Ditrysia</taxon>
        <taxon>Tortricoidea</taxon>
        <taxon>Tortricidae</taxon>
        <taxon>Olethreutinae</taxon>
        <taxon>Olethreutini</taxon>
        <taxon>Hedya</taxon>
    </lineage>
</organism>
<feature type="transmembrane region" description="Helical" evidence="9">
    <location>
        <begin position="271"/>
        <end position="292"/>
    </location>
</feature>
<protein>
    <recommendedName>
        <fullName evidence="9">Odorant receptor</fullName>
    </recommendedName>
</protein>
<dbReference type="PANTHER" id="PTHR21137">
    <property type="entry name" value="ODORANT RECEPTOR"/>
    <property type="match status" value="1"/>
</dbReference>
<gene>
    <name evidence="10" type="primary">OR</name>
</gene>
<feature type="transmembrane region" description="Helical" evidence="9">
    <location>
        <begin position="47"/>
        <end position="65"/>
    </location>
</feature>
<name>A0A223HD07_9NEOP</name>
<keyword evidence="5 9" id="KW-1133">Transmembrane helix</keyword>
<evidence type="ECO:0000256" key="3">
    <source>
        <dbReference type="ARBA" id="ARBA00022692"/>
    </source>
</evidence>
<evidence type="ECO:0000256" key="2">
    <source>
        <dbReference type="ARBA" id="ARBA00022606"/>
    </source>
</evidence>
<sequence>MIVQKIISFSKILEDPKHPLLGPNLKGLYVYGLWQSGSKFRNSCYNFIHFCAFLFVISQLIELWVIRRNLLEALHNLSLTALGMVCIFKAVSYVIWQSDWKELVEGISAEEITQKDKLNDTCAKLKQNYTNYARIVTYLYWNVVVSTNVTMVSAPFLKYATTSEYREQISNGTEPLPQIFSSWFPFDKTTMPGYSVAIFVHILINIHGGGVIALYDSNAVAVMVFIKGQLAILREKCQNLFDDYGELDRQITLDRIKECHRHHNFILRHSTLFNSLLSPVMFLYVLVCSGMICCSVVQFTSDEATAAQKIWVLQYTTALVSQLFLYCWHSNEVVVECQHVDGGVYNSEWWKGDVRIRKQLAMLGGKLTHGIAFSAGPFTTLCLPTFIDVGSKTKYYLVTKIKDKKKPNALCYG</sequence>
<evidence type="ECO:0000313" key="10">
    <source>
        <dbReference type="EMBL" id="AST36251.1"/>
    </source>
</evidence>
<keyword evidence="3 9" id="KW-0812">Transmembrane</keyword>
<dbReference type="GO" id="GO:0005886">
    <property type="term" value="C:plasma membrane"/>
    <property type="evidence" value="ECO:0007669"/>
    <property type="project" value="UniProtKB-SubCell"/>
</dbReference>
<feature type="transmembrane region" description="Helical" evidence="9">
    <location>
        <begin position="138"/>
        <end position="157"/>
    </location>
</feature>
<comment type="similarity">
    <text evidence="9">Belongs to the insect chemoreceptor superfamily. Heteromeric odorant receptor channel (TC 1.A.69) family.</text>
</comment>
<evidence type="ECO:0000256" key="4">
    <source>
        <dbReference type="ARBA" id="ARBA00022725"/>
    </source>
</evidence>
<proteinExistence type="evidence at transcript level"/>
<keyword evidence="8 9" id="KW-0807">Transducer</keyword>
<comment type="caution">
    <text evidence="9">Lacks conserved residue(s) required for the propagation of feature annotation.</text>
</comment>
<dbReference type="GO" id="GO:0004984">
    <property type="term" value="F:olfactory receptor activity"/>
    <property type="evidence" value="ECO:0007669"/>
    <property type="project" value="InterPro"/>
</dbReference>
<evidence type="ECO:0000256" key="6">
    <source>
        <dbReference type="ARBA" id="ARBA00023136"/>
    </source>
</evidence>
<evidence type="ECO:0000256" key="5">
    <source>
        <dbReference type="ARBA" id="ARBA00022989"/>
    </source>
</evidence>
<reference evidence="10" key="1">
    <citation type="journal article" date="2017" name="Sci. Rep.">
        <title>Antennal transcriptomes of three tortricid moths reveal putative conserved chemosensory receptors for social and habitat olfactory cues.</title>
        <authorList>
            <person name="Gonzalez F."/>
            <person name="Witzgall P."/>
            <person name="Walker W.B."/>
        </authorList>
    </citation>
    <scope>NUCLEOTIDE SEQUENCE</scope>
</reference>
<evidence type="ECO:0000256" key="8">
    <source>
        <dbReference type="ARBA" id="ARBA00023224"/>
    </source>
</evidence>
<accession>A0A223HD07</accession>
<feature type="transmembrane region" description="Helical" evidence="9">
    <location>
        <begin position="77"/>
        <end position="96"/>
    </location>
</feature>
<keyword evidence="2 9" id="KW-0716">Sensory transduction</keyword>
<dbReference type="GO" id="GO:0007165">
    <property type="term" value="P:signal transduction"/>
    <property type="evidence" value="ECO:0007669"/>
    <property type="project" value="UniProtKB-KW"/>
</dbReference>
<dbReference type="GO" id="GO:0005549">
    <property type="term" value="F:odorant binding"/>
    <property type="evidence" value="ECO:0007669"/>
    <property type="project" value="InterPro"/>
</dbReference>
<dbReference type="Pfam" id="PF02949">
    <property type="entry name" value="7tm_6"/>
    <property type="match status" value="1"/>
</dbReference>
<dbReference type="EMBL" id="KY283591">
    <property type="protein sequence ID" value="AST36251.1"/>
    <property type="molecule type" value="mRNA"/>
</dbReference>
<evidence type="ECO:0000256" key="7">
    <source>
        <dbReference type="ARBA" id="ARBA00023170"/>
    </source>
</evidence>
<keyword evidence="4 9" id="KW-0552">Olfaction</keyword>
<keyword evidence="7 9" id="KW-0675">Receptor</keyword>
<dbReference type="PANTHER" id="PTHR21137:SF40">
    <property type="entry name" value="ODORANT RECEPTOR 56A"/>
    <property type="match status" value="1"/>
</dbReference>
<keyword evidence="6 9" id="KW-0472">Membrane</keyword>
<comment type="subcellular location">
    <subcellularLocation>
        <location evidence="9">Cell membrane</location>
        <topology evidence="9">Multi-pass membrane protein</topology>
    </subcellularLocation>
    <subcellularLocation>
        <location evidence="1">Membrane</location>
        <topology evidence="1">Multi-pass membrane protein</topology>
    </subcellularLocation>
</comment>
<dbReference type="InterPro" id="IPR004117">
    <property type="entry name" value="7tm6_olfct_rcpt"/>
</dbReference>
<evidence type="ECO:0000256" key="1">
    <source>
        <dbReference type="ARBA" id="ARBA00004141"/>
    </source>
</evidence>
<dbReference type="AlphaFoldDB" id="A0A223HD07"/>
<evidence type="ECO:0000256" key="9">
    <source>
        <dbReference type="RuleBase" id="RU351113"/>
    </source>
</evidence>